<dbReference type="Gene3D" id="3.40.50.10310">
    <property type="entry name" value="Creatininase"/>
    <property type="match status" value="1"/>
</dbReference>
<dbReference type="GO" id="GO:0016811">
    <property type="term" value="F:hydrolase activity, acting on carbon-nitrogen (but not peptide) bonds, in linear amides"/>
    <property type="evidence" value="ECO:0007669"/>
    <property type="project" value="TreeGrafter"/>
</dbReference>
<keyword evidence="7" id="KW-1185">Reference proteome</keyword>
<comment type="similarity">
    <text evidence="5">Belongs to the creatininase superfamily.</text>
</comment>
<dbReference type="GO" id="GO:0009231">
    <property type="term" value="P:riboflavin biosynthetic process"/>
    <property type="evidence" value="ECO:0007669"/>
    <property type="project" value="TreeGrafter"/>
</dbReference>
<dbReference type="PANTHER" id="PTHR35005">
    <property type="entry name" value="3-DEHYDRO-SCYLLO-INOSOSE HYDROLASE"/>
    <property type="match status" value="1"/>
</dbReference>
<accession>A0A1M6GBC7</accession>
<comment type="cofactor">
    <cofactor evidence="1">
        <name>Zn(2+)</name>
        <dbReference type="ChEBI" id="CHEBI:29105"/>
    </cofactor>
</comment>
<dbReference type="InterPro" id="IPR003785">
    <property type="entry name" value="Creatininase/forma_Hydrolase"/>
</dbReference>
<dbReference type="InterPro" id="IPR024087">
    <property type="entry name" value="Creatininase-like_sf"/>
</dbReference>
<dbReference type="SUPFAM" id="SSF102215">
    <property type="entry name" value="Creatininase"/>
    <property type="match status" value="1"/>
</dbReference>
<evidence type="ECO:0000256" key="4">
    <source>
        <dbReference type="ARBA" id="ARBA00022833"/>
    </source>
</evidence>
<evidence type="ECO:0000256" key="2">
    <source>
        <dbReference type="ARBA" id="ARBA00022723"/>
    </source>
</evidence>
<evidence type="ECO:0000256" key="3">
    <source>
        <dbReference type="ARBA" id="ARBA00022801"/>
    </source>
</evidence>
<evidence type="ECO:0000313" key="6">
    <source>
        <dbReference type="EMBL" id="SHJ07270.1"/>
    </source>
</evidence>
<sequence>MAQNVRPYVLADNNWKSVKDTDYKVAILPWGATEAHNYHLPYATDNILSENVAIAAAALAWSKGAKTIVLPTIPFGVNTGQMDVKLCMNMSPSTQYAVLKDVVEVLAAHNIGKLVIVNGHGGNNFKQFIRELSIAFPQVFVCALHWWNTTDAKDYFKEPGDHAGELETAVVMHLTPELVLPLEEAGSGEAKSFKIKGLKEGWVTAQRQWTKVTEDTGVGNPTLANKENGKAFFDISVQNIGEFLESLAATDLNEMYE</sequence>
<dbReference type="STRING" id="558155.SAMN04487911_110101"/>
<protein>
    <submittedName>
        <fullName evidence="6">Creatinine amidohydrolase</fullName>
    </submittedName>
</protein>
<dbReference type="AlphaFoldDB" id="A0A1M6GBC7"/>
<proteinExistence type="inferred from homology"/>
<evidence type="ECO:0000256" key="5">
    <source>
        <dbReference type="ARBA" id="ARBA00024029"/>
    </source>
</evidence>
<dbReference type="GO" id="GO:0046872">
    <property type="term" value="F:metal ion binding"/>
    <property type="evidence" value="ECO:0007669"/>
    <property type="project" value="UniProtKB-KW"/>
</dbReference>
<dbReference type="PANTHER" id="PTHR35005:SF1">
    <property type="entry name" value="2-AMINO-5-FORMYLAMINO-6-RIBOSYLAMINOPYRIMIDIN-4(3H)-ONE 5'-MONOPHOSPHATE DEFORMYLASE"/>
    <property type="match status" value="1"/>
</dbReference>
<keyword evidence="2" id="KW-0479">Metal-binding</keyword>
<reference evidence="6 7" key="1">
    <citation type="submission" date="2016-11" db="EMBL/GenBank/DDBJ databases">
        <authorList>
            <person name="Jaros S."/>
            <person name="Januszkiewicz K."/>
            <person name="Wedrychowicz H."/>
        </authorList>
    </citation>
    <scope>NUCLEOTIDE SEQUENCE [LARGE SCALE GENOMIC DNA]</scope>
    <source>
        <strain evidence="6 7">CGMCC 1.8863</strain>
    </source>
</reference>
<evidence type="ECO:0000313" key="7">
    <source>
        <dbReference type="Proteomes" id="UP000184231"/>
    </source>
</evidence>
<organism evidence="6 7">
    <name type="scientific">Arenibacter nanhaiticus</name>
    <dbReference type="NCBI Taxonomy" id="558155"/>
    <lineage>
        <taxon>Bacteria</taxon>
        <taxon>Pseudomonadati</taxon>
        <taxon>Bacteroidota</taxon>
        <taxon>Flavobacteriia</taxon>
        <taxon>Flavobacteriales</taxon>
        <taxon>Flavobacteriaceae</taxon>
        <taxon>Arenibacter</taxon>
    </lineage>
</organism>
<dbReference type="OrthoDB" id="9801445at2"/>
<gene>
    <name evidence="6" type="ORF">SAMN04487911_110101</name>
</gene>
<keyword evidence="3 6" id="KW-0378">Hydrolase</keyword>
<name>A0A1M6GBC7_9FLAO</name>
<keyword evidence="4" id="KW-0862">Zinc</keyword>
<dbReference type="Pfam" id="PF02633">
    <property type="entry name" value="Creatininase"/>
    <property type="match status" value="1"/>
</dbReference>
<evidence type="ECO:0000256" key="1">
    <source>
        <dbReference type="ARBA" id="ARBA00001947"/>
    </source>
</evidence>
<dbReference type="Proteomes" id="UP000184231">
    <property type="component" value="Unassembled WGS sequence"/>
</dbReference>
<dbReference type="EMBL" id="FQYX01000010">
    <property type="protein sequence ID" value="SHJ07270.1"/>
    <property type="molecule type" value="Genomic_DNA"/>
</dbReference>
<dbReference type="RefSeq" id="WP_072764302.1">
    <property type="nucleotide sequence ID" value="NZ_FQYX01000010.1"/>
</dbReference>